<evidence type="ECO:0000256" key="3">
    <source>
        <dbReference type="ARBA" id="ARBA00022777"/>
    </source>
</evidence>
<dbReference type="InterPro" id="IPR049382">
    <property type="entry name" value="FGGY_C_2"/>
</dbReference>
<dbReference type="Pfam" id="PF21546">
    <property type="entry name" value="FGGY_C_2"/>
    <property type="match status" value="1"/>
</dbReference>
<dbReference type="SUPFAM" id="SSF53067">
    <property type="entry name" value="Actin-like ATPase domain"/>
    <property type="match status" value="2"/>
</dbReference>
<dbReference type="EMBL" id="JPWJ01000017">
    <property type="protein sequence ID" value="RCK44525.1"/>
    <property type="molecule type" value="Genomic_DNA"/>
</dbReference>
<proteinExistence type="inferred from homology"/>
<dbReference type="Pfam" id="PF00370">
    <property type="entry name" value="FGGY_N"/>
    <property type="match status" value="1"/>
</dbReference>
<dbReference type="GO" id="GO:0005975">
    <property type="term" value="P:carbohydrate metabolic process"/>
    <property type="evidence" value="ECO:0007669"/>
    <property type="project" value="InterPro"/>
</dbReference>
<feature type="domain" description="Carbohydrate kinase FGGY C-terminal" evidence="5">
    <location>
        <begin position="249"/>
        <end position="425"/>
    </location>
</feature>
<sequence length="457" mass="50295">MNSARAIAVIDIGKTNAKLLVWDTQTGNLLFETSRSNLSIDGSRYRHLDTDGLWDFYITALRQAAFETKIGEIIVTTHGATFAMLKGDELALPVVDYENTYNSAINRAYDAVRDAFADSQSPNLPAGLNFGRQIFALEETFPEEIALTTDFLPYPQYWAWKLSGVKACEVTSLGCHSDLWHPHERTWSHLAKTRGWDQKFPPMRKAQDILGMILPDIAQQTGLPTDCNIHCGIHDSNATLVPLIRQLEPPFTLVSSGTWTICFSVGVNSQPALLEDRDTLCNVDLNGNAVPSARFMGGREYAHLANRHHGIPEISAINRLIDQGCFALPSFAEAGGPFVGKPGRIIREDALTSPEDKAALATLYCALMTDYCLEMIESTGPIIVEGPFVANDVLCQLLATIRSQQPVLTTPDSSGTSFGAAMLSNGPFAEQQRQLDRVPTISVLGLQSYRHKWRGLI</sequence>
<dbReference type="Proteomes" id="UP000252266">
    <property type="component" value="Unassembled WGS sequence"/>
</dbReference>
<evidence type="ECO:0000313" key="6">
    <source>
        <dbReference type="EMBL" id="RCK44525.1"/>
    </source>
</evidence>
<organism evidence="6 7">
    <name type="scientific">Thalassospira xiamenensis</name>
    <dbReference type="NCBI Taxonomy" id="220697"/>
    <lineage>
        <taxon>Bacteria</taxon>
        <taxon>Pseudomonadati</taxon>
        <taxon>Pseudomonadota</taxon>
        <taxon>Alphaproteobacteria</taxon>
        <taxon>Rhodospirillales</taxon>
        <taxon>Thalassospiraceae</taxon>
        <taxon>Thalassospira</taxon>
    </lineage>
</organism>
<reference evidence="6 7" key="1">
    <citation type="submission" date="2014-07" db="EMBL/GenBank/DDBJ databases">
        <title>Draft genome sequence of Thalassospira xiamenensis IB13.</title>
        <authorList>
            <person name="Lai Q."/>
            <person name="Shao Z."/>
        </authorList>
    </citation>
    <scope>NUCLEOTIDE SEQUENCE [LARGE SCALE GENOMIC DNA]</scope>
    <source>
        <strain evidence="6 7">IB13</strain>
    </source>
</reference>
<evidence type="ECO:0000259" key="4">
    <source>
        <dbReference type="Pfam" id="PF00370"/>
    </source>
</evidence>
<keyword evidence="3" id="KW-0418">Kinase</keyword>
<comment type="similarity">
    <text evidence="1">Belongs to the FGGY kinase family.</text>
</comment>
<protein>
    <submittedName>
        <fullName evidence="6">Uncharacterized protein</fullName>
    </submittedName>
</protein>
<feature type="domain" description="Carbohydrate kinase FGGY N-terminal" evidence="4">
    <location>
        <begin position="7"/>
        <end position="241"/>
    </location>
</feature>
<dbReference type="CDD" id="cd07772">
    <property type="entry name" value="ASKHA_NBD_FGGY_NaCK-like"/>
    <property type="match status" value="1"/>
</dbReference>
<dbReference type="RefSeq" id="WP_062959807.1">
    <property type="nucleotide sequence ID" value="NZ_JPWJ01000017.1"/>
</dbReference>
<evidence type="ECO:0000256" key="2">
    <source>
        <dbReference type="ARBA" id="ARBA00022679"/>
    </source>
</evidence>
<accession>A0A367WST2</accession>
<dbReference type="Gene3D" id="3.30.420.40">
    <property type="match status" value="3"/>
</dbReference>
<dbReference type="InterPro" id="IPR050406">
    <property type="entry name" value="FGGY_Carb_Kinase"/>
</dbReference>
<dbReference type="InterPro" id="IPR043129">
    <property type="entry name" value="ATPase_NBD"/>
</dbReference>
<evidence type="ECO:0000256" key="1">
    <source>
        <dbReference type="ARBA" id="ARBA00009156"/>
    </source>
</evidence>
<dbReference type="InterPro" id="IPR018484">
    <property type="entry name" value="FGGY_N"/>
</dbReference>
<evidence type="ECO:0000313" key="7">
    <source>
        <dbReference type="Proteomes" id="UP000252266"/>
    </source>
</evidence>
<name>A0A367WST2_9PROT</name>
<gene>
    <name evidence="6" type="ORF">TH44_22380</name>
</gene>
<comment type="caution">
    <text evidence="6">The sequence shown here is derived from an EMBL/GenBank/DDBJ whole genome shotgun (WGS) entry which is preliminary data.</text>
</comment>
<dbReference type="PANTHER" id="PTHR43095">
    <property type="entry name" value="SUGAR KINASE"/>
    <property type="match status" value="1"/>
</dbReference>
<dbReference type="AlphaFoldDB" id="A0A367WST2"/>
<keyword evidence="2" id="KW-0808">Transferase</keyword>
<dbReference type="PANTHER" id="PTHR43095:SF5">
    <property type="entry name" value="XYLULOSE KINASE"/>
    <property type="match status" value="1"/>
</dbReference>
<dbReference type="GO" id="GO:0016301">
    <property type="term" value="F:kinase activity"/>
    <property type="evidence" value="ECO:0007669"/>
    <property type="project" value="UniProtKB-KW"/>
</dbReference>
<evidence type="ECO:0000259" key="5">
    <source>
        <dbReference type="Pfam" id="PF21546"/>
    </source>
</evidence>